<feature type="transmembrane region" description="Helical" evidence="9">
    <location>
        <begin position="34"/>
        <end position="51"/>
    </location>
</feature>
<dbReference type="PIRSF" id="PIRSF016661">
    <property type="entry name" value="BioY"/>
    <property type="match status" value="1"/>
</dbReference>
<evidence type="ECO:0000256" key="2">
    <source>
        <dbReference type="ARBA" id="ARBA00010692"/>
    </source>
</evidence>
<evidence type="ECO:0000256" key="7">
    <source>
        <dbReference type="ARBA" id="ARBA00023136"/>
    </source>
</evidence>
<evidence type="ECO:0000313" key="11">
    <source>
        <dbReference type="Proteomes" id="UP000623681"/>
    </source>
</evidence>
<dbReference type="GO" id="GO:0005886">
    <property type="term" value="C:plasma membrane"/>
    <property type="evidence" value="ECO:0007669"/>
    <property type="project" value="UniProtKB-SubCell"/>
</dbReference>
<dbReference type="PANTHER" id="PTHR34295">
    <property type="entry name" value="BIOTIN TRANSPORTER BIOY"/>
    <property type="match status" value="1"/>
</dbReference>
<comment type="subcellular location">
    <subcellularLocation>
        <location evidence="1 8">Cell membrane</location>
        <topology evidence="1 8">Multi-pass membrane protein</topology>
    </subcellularLocation>
</comment>
<keyword evidence="11" id="KW-1185">Reference proteome</keyword>
<evidence type="ECO:0000256" key="8">
    <source>
        <dbReference type="PIRNR" id="PIRNR016661"/>
    </source>
</evidence>
<evidence type="ECO:0000256" key="3">
    <source>
        <dbReference type="ARBA" id="ARBA00022448"/>
    </source>
</evidence>
<accession>A0A937FEC3</accession>
<sequence>MKNTLSIRDITFIGMGAAILAILSQFSIPLPFSAVPLTLQVPAVILISLIFKPKQSFLSVLVFILLGAVGLPVFASFHGGFNVIVGPTGGYLLGFLIMPLIISNASSKCGTVIIFVLTYVALAFDYLVGVLQLSIVAHLSITSALAAGLYPFIFKDIIVVFITIFLGLNIKRRLNIGASSNAIS</sequence>
<feature type="transmembrane region" description="Helical" evidence="9">
    <location>
        <begin position="12"/>
        <end position="28"/>
    </location>
</feature>
<dbReference type="Gene3D" id="1.10.1760.20">
    <property type="match status" value="1"/>
</dbReference>
<dbReference type="AlphaFoldDB" id="A0A937FEC3"/>
<comment type="similarity">
    <text evidence="2 8">Belongs to the BioY family.</text>
</comment>
<keyword evidence="7 8" id="KW-0472">Membrane</keyword>
<feature type="transmembrane region" description="Helical" evidence="9">
    <location>
        <begin position="58"/>
        <end position="77"/>
    </location>
</feature>
<reference evidence="10" key="1">
    <citation type="submission" date="2021-01" db="EMBL/GenBank/DDBJ databases">
        <title>Genome public.</title>
        <authorList>
            <person name="Liu C."/>
            <person name="Sun Q."/>
        </authorList>
    </citation>
    <scope>NUCLEOTIDE SEQUENCE</scope>
    <source>
        <strain evidence="10">YIM B02565</strain>
    </source>
</reference>
<keyword evidence="3 8" id="KW-0813">Transport</keyword>
<gene>
    <name evidence="10" type="ORF">JK634_01175</name>
</gene>
<organism evidence="10 11">
    <name type="scientific">Clostridium paridis</name>
    <dbReference type="NCBI Taxonomy" id="2803863"/>
    <lineage>
        <taxon>Bacteria</taxon>
        <taxon>Bacillati</taxon>
        <taxon>Bacillota</taxon>
        <taxon>Clostridia</taxon>
        <taxon>Eubacteriales</taxon>
        <taxon>Clostridiaceae</taxon>
        <taxon>Clostridium</taxon>
    </lineage>
</organism>
<evidence type="ECO:0000256" key="1">
    <source>
        <dbReference type="ARBA" id="ARBA00004651"/>
    </source>
</evidence>
<dbReference type="InterPro" id="IPR003784">
    <property type="entry name" value="BioY"/>
</dbReference>
<dbReference type="GO" id="GO:0015225">
    <property type="term" value="F:biotin transmembrane transporter activity"/>
    <property type="evidence" value="ECO:0007669"/>
    <property type="project" value="UniProtKB-UniRule"/>
</dbReference>
<evidence type="ECO:0000313" key="10">
    <source>
        <dbReference type="EMBL" id="MBL4930423.1"/>
    </source>
</evidence>
<evidence type="ECO:0000256" key="6">
    <source>
        <dbReference type="ARBA" id="ARBA00022989"/>
    </source>
</evidence>
<dbReference type="RefSeq" id="WP_202765806.1">
    <property type="nucleotide sequence ID" value="NZ_JAESWA010000005.1"/>
</dbReference>
<proteinExistence type="inferred from homology"/>
<evidence type="ECO:0000256" key="5">
    <source>
        <dbReference type="ARBA" id="ARBA00022692"/>
    </source>
</evidence>
<evidence type="ECO:0000256" key="9">
    <source>
        <dbReference type="SAM" id="Phobius"/>
    </source>
</evidence>
<name>A0A937FEC3_9CLOT</name>
<protein>
    <recommendedName>
        <fullName evidence="8">Biotin transporter</fullName>
    </recommendedName>
</protein>
<keyword evidence="6 9" id="KW-1133">Transmembrane helix</keyword>
<feature type="transmembrane region" description="Helical" evidence="9">
    <location>
        <begin position="83"/>
        <end position="102"/>
    </location>
</feature>
<dbReference type="Proteomes" id="UP000623681">
    <property type="component" value="Unassembled WGS sequence"/>
</dbReference>
<dbReference type="EMBL" id="JAESWA010000005">
    <property type="protein sequence ID" value="MBL4930423.1"/>
    <property type="molecule type" value="Genomic_DNA"/>
</dbReference>
<feature type="transmembrane region" description="Helical" evidence="9">
    <location>
        <begin position="114"/>
        <end position="137"/>
    </location>
</feature>
<evidence type="ECO:0000256" key="4">
    <source>
        <dbReference type="ARBA" id="ARBA00022475"/>
    </source>
</evidence>
<keyword evidence="4 8" id="KW-1003">Cell membrane</keyword>
<keyword evidence="5 9" id="KW-0812">Transmembrane</keyword>
<dbReference type="PANTHER" id="PTHR34295:SF4">
    <property type="entry name" value="BIOTIN TRANSPORTER BIOY-RELATED"/>
    <property type="match status" value="1"/>
</dbReference>
<comment type="caution">
    <text evidence="10">The sequence shown here is derived from an EMBL/GenBank/DDBJ whole genome shotgun (WGS) entry which is preliminary data.</text>
</comment>
<dbReference type="Pfam" id="PF02632">
    <property type="entry name" value="BioY"/>
    <property type="match status" value="1"/>
</dbReference>
<feature type="transmembrane region" description="Helical" evidence="9">
    <location>
        <begin position="149"/>
        <end position="170"/>
    </location>
</feature>